<dbReference type="EC" id="2.7.13.3" evidence="2"/>
<proteinExistence type="predicted"/>
<dbReference type="PANTHER" id="PTHR34220">
    <property type="entry name" value="SENSOR HISTIDINE KINASE YPDA"/>
    <property type="match status" value="1"/>
</dbReference>
<dbReference type="GO" id="GO:0004673">
    <property type="term" value="F:protein histidine kinase activity"/>
    <property type="evidence" value="ECO:0007669"/>
    <property type="project" value="UniProtKB-EC"/>
</dbReference>
<dbReference type="EMBL" id="JBHULX010000039">
    <property type="protein sequence ID" value="MFD2592980.1"/>
    <property type="molecule type" value="Genomic_DNA"/>
</dbReference>
<keyword evidence="2" id="KW-0808">Transferase</keyword>
<name>A0ABW5NEY4_9FLAO</name>
<keyword evidence="2" id="KW-0418">Kinase</keyword>
<dbReference type="Pfam" id="PF06580">
    <property type="entry name" value="His_kinase"/>
    <property type="match status" value="1"/>
</dbReference>
<gene>
    <name evidence="2" type="ORF">ACFSTE_19230</name>
</gene>
<sequence>MLTAILIMTLLRIVLTYELVTTHIWKESGRQGVSIFDKNYVLSAYIGQIYVIGFTTAIKMTIDYVRNLKRTKEIENHNLENELSMLKSQLKPHFFFNTLNNLYSLILEKSDEAPDTVIKLSEFMSYVIYQGNKKKVPLIEEVKYIRNYIDLERLRFGERVEVEFAMSNQMESYKIPPLLLLQFIENAFKHGTYYELEKVWLYFGLEIDDSWLIFKTKNKKKCNKEEVKDNKSQGLGLKNMRRRLGLLFDENYEFVVNEDESNYAITLKIPLE</sequence>
<dbReference type="Proteomes" id="UP001597459">
    <property type="component" value="Unassembled WGS sequence"/>
</dbReference>
<comment type="caution">
    <text evidence="2">The sequence shown here is derived from an EMBL/GenBank/DDBJ whole genome shotgun (WGS) entry which is preliminary data.</text>
</comment>
<dbReference type="InterPro" id="IPR010559">
    <property type="entry name" value="Sig_transdc_His_kin_internal"/>
</dbReference>
<reference evidence="3" key="1">
    <citation type="journal article" date="2019" name="Int. J. Syst. Evol. Microbiol.">
        <title>The Global Catalogue of Microorganisms (GCM) 10K type strain sequencing project: providing services to taxonomists for standard genome sequencing and annotation.</title>
        <authorList>
            <consortium name="The Broad Institute Genomics Platform"/>
            <consortium name="The Broad Institute Genome Sequencing Center for Infectious Disease"/>
            <person name="Wu L."/>
            <person name="Ma J."/>
        </authorList>
    </citation>
    <scope>NUCLEOTIDE SEQUENCE [LARGE SCALE GENOMIC DNA]</scope>
    <source>
        <strain evidence="3">KCTC 42423</strain>
    </source>
</reference>
<feature type="domain" description="Signal transduction histidine kinase internal region" evidence="1">
    <location>
        <begin position="82"/>
        <end position="159"/>
    </location>
</feature>
<dbReference type="PANTHER" id="PTHR34220:SF7">
    <property type="entry name" value="SENSOR HISTIDINE KINASE YPDA"/>
    <property type="match status" value="1"/>
</dbReference>
<evidence type="ECO:0000313" key="2">
    <source>
        <dbReference type="EMBL" id="MFD2592980.1"/>
    </source>
</evidence>
<organism evidence="2 3">
    <name type="scientific">Aquimarina hainanensis</name>
    <dbReference type="NCBI Taxonomy" id="1578017"/>
    <lineage>
        <taxon>Bacteria</taxon>
        <taxon>Pseudomonadati</taxon>
        <taxon>Bacteroidota</taxon>
        <taxon>Flavobacteriia</taxon>
        <taxon>Flavobacteriales</taxon>
        <taxon>Flavobacteriaceae</taxon>
        <taxon>Aquimarina</taxon>
    </lineage>
</organism>
<protein>
    <submittedName>
        <fullName evidence="2">Sensor histidine kinase</fullName>
        <ecNumber evidence="2">2.7.13.3</ecNumber>
    </submittedName>
</protein>
<accession>A0ABW5NEY4</accession>
<dbReference type="InterPro" id="IPR050640">
    <property type="entry name" value="Bact_2-comp_sensor_kinase"/>
</dbReference>
<evidence type="ECO:0000313" key="3">
    <source>
        <dbReference type="Proteomes" id="UP001597459"/>
    </source>
</evidence>
<evidence type="ECO:0000259" key="1">
    <source>
        <dbReference type="Pfam" id="PF06580"/>
    </source>
</evidence>
<keyword evidence="3" id="KW-1185">Reference proteome</keyword>